<dbReference type="GO" id="GO:0016020">
    <property type="term" value="C:membrane"/>
    <property type="evidence" value="ECO:0007669"/>
    <property type="project" value="InterPro"/>
</dbReference>
<dbReference type="Pfam" id="PF14524">
    <property type="entry name" value="Wzt_C"/>
    <property type="match status" value="1"/>
</dbReference>
<dbReference type="PANTHER" id="PTHR46743">
    <property type="entry name" value="TEICHOIC ACIDS EXPORT ATP-BINDING PROTEIN TAGH"/>
    <property type="match status" value="1"/>
</dbReference>
<evidence type="ECO:0000256" key="5">
    <source>
        <dbReference type="SAM" id="MobiDB-lite"/>
    </source>
</evidence>
<dbReference type="SMART" id="SM00382">
    <property type="entry name" value="AAA"/>
    <property type="match status" value="1"/>
</dbReference>
<evidence type="ECO:0000256" key="1">
    <source>
        <dbReference type="ARBA" id="ARBA00005417"/>
    </source>
</evidence>
<evidence type="ECO:0000259" key="6">
    <source>
        <dbReference type="PROSITE" id="PS50893"/>
    </source>
</evidence>
<dbReference type="EMBL" id="DXBV01000063">
    <property type="protein sequence ID" value="HIZ30874.1"/>
    <property type="molecule type" value="Genomic_DNA"/>
</dbReference>
<comment type="similarity">
    <text evidence="1">Belongs to the ABC transporter superfamily.</text>
</comment>
<dbReference type="Gene3D" id="3.40.50.300">
    <property type="entry name" value="P-loop containing nucleotide triphosphate hydrolases"/>
    <property type="match status" value="1"/>
</dbReference>
<evidence type="ECO:0000256" key="3">
    <source>
        <dbReference type="ARBA" id="ARBA00022741"/>
    </source>
</evidence>
<evidence type="ECO:0000313" key="7">
    <source>
        <dbReference type="EMBL" id="HIZ30874.1"/>
    </source>
</evidence>
<reference evidence="7" key="1">
    <citation type="journal article" date="2021" name="PeerJ">
        <title>Extensive microbial diversity within the chicken gut microbiome revealed by metagenomics and culture.</title>
        <authorList>
            <person name="Gilroy R."/>
            <person name="Ravi A."/>
            <person name="Getino M."/>
            <person name="Pursley I."/>
            <person name="Horton D.L."/>
            <person name="Alikhan N.F."/>
            <person name="Baker D."/>
            <person name="Gharbi K."/>
            <person name="Hall N."/>
            <person name="Watson M."/>
            <person name="Adriaenssens E.M."/>
            <person name="Foster-Nyarko E."/>
            <person name="Jarju S."/>
            <person name="Secka A."/>
            <person name="Antonio M."/>
            <person name="Oren A."/>
            <person name="Chaudhuri R.R."/>
            <person name="La Ragione R."/>
            <person name="Hildebrand F."/>
            <person name="Pallen M.J."/>
        </authorList>
    </citation>
    <scope>NUCLEOTIDE SEQUENCE</scope>
    <source>
        <strain evidence="7">ChiGjej4B4-18154</strain>
    </source>
</reference>
<dbReference type="CDD" id="cd10147">
    <property type="entry name" value="Wzt_C-like"/>
    <property type="match status" value="1"/>
</dbReference>
<accession>A0A9D2E4M7</accession>
<dbReference type="Pfam" id="PF00005">
    <property type="entry name" value="ABC_tran"/>
    <property type="match status" value="1"/>
</dbReference>
<organism evidence="7 8">
    <name type="scientific">Candidatus Allofournierella merdipullorum</name>
    <dbReference type="NCBI Taxonomy" id="2838595"/>
    <lineage>
        <taxon>Bacteria</taxon>
        <taxon>Bacillati</taxon>
        <taxon>Bacillota</taxon>
        <taxon>Clostridia</taxon>
        <taxon>Eubacteriales</taxon>
        <taxon>Oscillospiraceae</taxon>
        <taxon>Allofournierella</taxon>
    </lineage>
</organism>
<feature type="domain" description="ABC transporter" evidence="6">
    <location>
        <begin position="33"/>
        <end position="253"/>
    </location>
</feature>
<keyword evidence="3" id="KW-0547">Nucleotide-binding</keyword>
<evidence type="ECO:0000313" key="8">
    <source>
        <dbReference type="Proteomes" id="UP000824035"/>
    </source>
</evidence>
<dbReference type="InterPro" id="IPR003593">
    <property type="entry name" value="AAA+_ATPase"/>
</dbReference>
<dbReference type="InterPro" id="IPR050683">
    <property type="entry name" value="Bact_Polysacc_Export_ATP-bd"/>
</dbReference>
<dbReference type="Proteomes" id="UP000824035">
    <property type="component" value="Unassembled WGS sequence"/>
</dbReference>
<gene>
    <name evidence="7" type="ORF">H9813_06570</name>
</gene>
<keyword evidence="4 7" id="KW-0067">ATP-binding</keyword>
<dbReference type="Gene3D" id="2.70.50.60">
    <property type="entry name" value="abc- transporter (atp binding component) like domain"/>
    <property type="match status" value="1"/>
</dbReference>
<dbReference type="CDD" id="cd03220">
    <property type="entry name" value="ABC_KpsT_Wzt"/>
    <property type="match status" value="1"/>
</dbReference>
<evidence type="ECO:0000256" key="4">
    <source>
        <dbReference type="ARBA" id="ARBA00022840"/>
    </source>
</evidence>
<feature type="region of interest" description="Disordered" evidence="5">
    <location>
        <begin position="422"/>
        <end position="461"/>
    </location>
</feature>
<keyword evidence="2" id="KW-0813">Transport</keyword>
<comment type="caution">
    <text evidence="7">The sequence shown here is derived from an EMBL/GenBank/DDBJ whole genome shotgun (WGS) entry which is preliminary data.</text>
</comment>
<name>A0A9D2E4M7_9FIRM</name>
<protein>
    <submittedName>
        <fullName evidence="7">ABC transporter ATP-binding protein</fullName>
    </submittedName>
</protein>
<sequence>MGNAVEVHGLGKMYKLFDKQSDRIWDIFGLDKLRFWDREPKYREFWALRNVDLVVPKGERIGIIGRNGAGKSTLLKLIVGNLKPTEGSVTVNGKIQALLQMGTGFHPEFTGVENIRAALAYAGMEPRKIRDSVDEIIEFSELEDYIHQPVKYYSAGMYSRLAFAVSTALEPDILIIDEVLGAGDAAFTSKCAERMKRLTQDSGATVLFVSHSMDSVLEICDRAILLERGEITHEGTSLEVSKIYNKKIREEEEMRARAKEFRVRHKDVVNIAQADESTQVILFHFVCDGKHPRYSHPVSGCELLCQDKTVSELRPGAPTDDDPSQFTCLLAEKGAMDWSEARKDRQSFYRAYCDQNGSNCHAPFQMAVPIHLASSPLTIQIKARPDSREKVYLEYFDGTAYKRLGQIHDGTTRFEFQLDAAAAPEQPPQEDAPQAPARDDTPPAQDAAAADPEEAADYQQMQKTNSVYGSQELHIEKLDILNAEGASTRSFVTGETIRFQIRLNALQRVERFVAVVCIMARSGKVITQLFCKSEDVGIRGLEGETTLEAALSPMRIGEGEYMVSIGAYKQCDLSRMAEEAAYCVADRSLFFKVQQPFGIRKALGEMLQPCDWRCGEEHCRFDGTTIHSEDTL</sequence>
<dbReference type="SUPFAM" id="SSF52540">
    <property type="entry name" value="P-loop containing nucleoside triphosphate hydrolases"/>
    <property type="match status" value="1"/>
</dbReference>
<reference evidence="7" key="2">
    <citation type="submission" date="2021-04" db="EMBL/GenBank/DDBJ databases">
        <authorList>
            <person name="Gilroy R."/>
        </authorList>
    </citation>
    <scope>NUCLEOTIDE SEQUENCE</scope>
    <source>
        <strain evidence="7">ChiGjej4B4-18154</strain>
    </source>
</reference>
<dbReference type="GO" id="GO:0005524">
    <property type="term" value="F:ATP binding"/>
    <property type="evidence" value="ECO:0007669"/>
    <property type="project" value="UniProtKB-KW"/>
</dbReference>
<dbReference type="GO" id="GO:0140359">
    <property type="term" value="F:ABC-type transporter activity"/>
    <property type="evidence" value="ECO:0007669"/>
    <property type="project" value="InterPro"/>
</dbReference>
<evidence type="ECO:0000256" key="2">
    <source>
        <dbReference type="ARBA" id="ARBA00022448"/>
    </source>
</evidence>
<dbReference type="InterPro" id="IPR027417">
    <property type="entry name" value="P-loop_NTPase"/>
</dbReference>
<dbReference type="GO" id="GO:0016887">
    <property type="term" value="F:ATP hydrolysis activity"/>
    <property type="evidence" value="ECO:0007669"/>
    <property type="project" value="InterPro"/>
</dbReference>
<dbReference type="PANTHER" id="PTHR46743:SF2">
    <property type="entry name" value="TEICHOIC ACIDS EXPORT ATP-BINDING PROTEIN TAGH"/>
    <property type="match status" value="1"/>
</dbReference>
<dbReference type="InterPro" id="IPR003439">
    <property type="entry name" value="ABC_transporter-like_ATP-bd"/>
</dbReference>
<proteinExistence type="inferred from homology"/>
<dbReference type="InterPro" id="IPR015860">
    <property type="entry name" value="ABC_transpr_TagH-like"/>
</dbReference>
<dbReference type="AlphaFoldDB" id="A0A9D2E4M7"/>
<feature type="compositionally biased region" description="Low complexity" evidence="5">
    <location>
        <begin position="422"/>
        <end position="450"/>
    </location>
</feature>
<dbReference type="InterPro" id="IPR029439">
    <property type="entry name" value="Wzt_C"/>
</dbReference>
<dbReference type="PROSITE" id="PS50893">
    <property type="entry name" value="ABC_TRANSPORTER_2"/>
    <property type="match status" value="1"/>
</dbReference>